<sequence>MHDHVVQALKDTLCRQGISVLLYNSRGVGKSRGRASWTGEPERKDYQAVADWLIKSKAKEIFGTPGKMKRNFELLCCGYSYGSLMASCALPPVSPDPQVELRYILISPPLSNFIGFLLTPFRSEQFMKALQRVLSPEAEQSTASSSAGASKARALIAYGTRDTFTPLDTYRSQIQKLVAQPGVVADMLSVVEVQGADHFWADPQYRSELRVAVSQWL</sequence>
<proteinExistence type="predicted"/>
<name>A0ACC2W6K2_9TREE</name>
<reference evidence="1" key="1">
    <citation type="submission" date="2023-04" db="EMBL/GenBank/DDBJ databases">
        <title>Draft Genome sequencing of Naganishia species isolated from polar environments using Oxford Nanopore Technology.</title>
        <authorList>
            <person name="Leo P."/>
            <person name="Venkateswaran K."/>
        </authorList>
    </citation>
    <scope>NUCLEOTIDE SEQUENCE</scope>
    <source>
        <strain evidence="1">MNA-CCFEE 5423</strain>
    </source>
</reference>
<organism evidence="1 2">
    <name type="scientific">Naganishia friedmannii</name>
    <dbReference type="NCBI Taxonomy" id="89922"/>
    <lineage>
        <taxon>Eukaryota</taxon>
        <taxon>Fungi</taxon>
        <taxon>Dikarya</taxon>
        <taxon>Basidiomycota</taxon>
        <taxon>Agaricomycotina</taxon>
        <taxon>Tremellomycetes</taxon>
        <taxon>Filobasidiales</taxon>
        <taxon>Filobasidiaceae</taxon>
        <taxon>Naganishia</taxon>
    </lineage>
</organism>
<dbReference type="EMBL" id="JASBWT010000002">
    <property type="protein sequence ID" value="KAJ9107272.1"/>
    <property type="molecule type" value="Genomic_DNA"/>
</dbReference>
<gene>
    <name evidence="1" type="ORF">QFC21_000719</name>
</gene>
<evidence type="ECO:0000313" key="1">
    <source>
        <dbReference type="EMBL" id="KAJ9107272.1"/>
    </source>
</evidence>
<protein>
    <submittedName>
        <fullName evidence="1">Uncharacterized protein</fullName>
    </submittedName>
</protein>
<evidence type="ECO:0000313" key="2">
    <source>
        <dbReference type="Proteomes" id="UP001227268"/>
    </source>
</evidence>
<dbReference type="Proteomes" id="UP001227268">
    <property type="component" value="Unassembled WGS sequence"/>
</dbReference>
<accession>A0ACC2W6K2</accession>
<keyword evidence="2" id="KW-1185">Reference proteome</keyword>
<comment type="caution">
    <text evidence="1">The sequence shown here is derived from an EMBL/GenBank/DDBJ whole genome shotgun (WGS) entry which is preliminary data.</text>
</comment>